<comment type="caution">
    <text evidence="2">The sequence shown here is derived from an EMBL/GenBank/DDBJ whole genome shotgun (WGS) entry which is preliminary data.</text>
</comment>
<dbReference type="InterPro" id="IPR041726">
    <property type="entry name" value="ACAD10_11_N"/>
</dbReference>
<accession>M5C0G9</accession>
<dbReference type="PANTHER" id="PTHR47829">
    <property type="entry name" value="HYDROLASE, PUTATIVE (AFU_ORTHOLOGUE AFUA_1G12880)-RELATED"/>
    <property type="match status" value="1"/>
</dbReference>
<gene>
    <name evidence="2" type="ORF">BN14_07028</name>
</gene>
<sequence>MRKKPGGQLLSPTAHAVEREYKILQAIQIHNNTNKSKNPIPIPKPILLCEDSSVVGTPFYVMEFLDGRIFSDPRMLEIRKEDRKQWQDWLSAVRSLAALSSLVPSEVGLESFGPHTPYFPRQIKSLSRVSQAQAKAIDVETKQPVGPIPDYDEMIAWYRDHFPDESKTGLRIVHGDYKIDNLIFHPTEPRVIGILDWELCTLGSPLADLANLLMPYHVDPAEVPPPNAISGFKGQPLDAVPCPLEELERTFCDGFGIPYPITEMVFTNSWMIFRLSIISQGIAARYAQRQASSANAKAQGDRFPMLGRMAKRLMLEGSSTQPKAKL</sequence>
<dbReference type="InterPro" id="IPR011009">
    <property type="entry name" value="Kinase-like_dom_sf"/>
</dbReference>
<dbReference type="Proteomes" id="UP000012065">
    <property type="component" value="Unassembled WGS sequence"/>
</dbReference>
<dbReference type="AlphaFoldDB" id="M5C0G9"/>
<dbReference type="Gene3D" id="3.90.1200.10">
    <property type="match status" value="1"/>
</dbReference>
<dbReference type="InterPro" id="IPR002575">
    <property type="entry name" value="Aminoglycoside_PTrfase"/>
</dbReference>
<dbReference type="InterPro" id="IPR052898">
    <property type="entry name" value="ACAD10-like"/>
</dbReference>
<reference evidence="2 3" key="1">
    <citation type="journal article" date="2013" name="J. Biotechnol.">
        <title>Establishment and interpretation of the genome sequence of the phytopathogenic fungus Rhizoctonia solani AG1-IB isolate 7/3/14.</title>
        <authorList>
            <person name="Wibberg D.W."/>
            <person name="Jelonek L.J."/>
            <person name="Rupp O.R."/>
            <person name="Hennig M.H."/>
            <person name="Eikmeyer F.E."/>
            <person name="Goesmann A.G."/>
            <person name="Hartmann A.H."/>
            <person name="Borriss R.B."/>
            <person name="Grosch R.G."/>
            <person name="Puehler A.P."/>
            <person name="Schlueter A.S."/>
        </authorList>
    </citation>
    <scope>NUCLEOTIDE SEQUENCE [LARGE SCALE GENOMIC DNA]</scope>
    <source>
        <strain evidence="3">AG1-IB / isolate 7/3/14</strain>
    </source>
</reference>
<name>M5C0G9_THACB</name>
<protein>
    <recommendedName>
        <fullName evidence="1">Aminoglycoside phosphotransferase domain-containing protein</fullName>
    </recommendedName>
</protein>
<dbReference type="HOGENOM" id="CLU_007526_0_2_1"/>
<feature type="domain" description="Aminoglycoside phosphotransferase" evidence="1">
    <location>
        <begin position="14"/>
        <end position="215"/>
    </location>
</feature>
<dbReference type="EMBL" id="CAOJ01010738">
    <property type="protein sequence ID" value="CCO32961.1"/>
    <property type="molecule type" value="Genomic_DNA"/>
</dbReference>
<evidence type="ECO:0000313" key="2">
    <source>
        <dbReference type="EMBL" id="CCO32961.1"/>
    </source>
</evidence>
<evidence type="ECO:0000259" key="1">
    <source>
        <dbReference type="Pfam" id="PF01636"/>
    </source>
</evidence>
<proteinExistence type="predicted"/>
<dbReference type="Gene3D" id="3.30.200.20">
    <property type="entry name" value="Phosphorylase Kinase, domain 1"/>
    <property type="match status" value="1"/>
</dbReference>
<dbReference type="CDD" id="cd05154">
    <property type="entry name" value="ACAD10_11_N-like"/>
    <property type="match status" value="1"/>
</dbReference>
<organism evidence="2 3">
    <name type="scientific">Thanatephorus cucumeris (strain AG1-IB / isolate 7/3/14)</name>
    <name type="common">Lettuce bottom rot fungus</name>
    <name type="synonym">Rhizoctonia solani</name>
    <dbReference type="NCBI Taxonomy" id="1108050"/>
    <lineage>
        <taxon>Eukaryota</taxon>
        <taxon>Fungi</taxon>
        <taxon>Dikarya</taxon>
        <taxon>Basidiomycota</taxon>
        <taxon>Agaricomycotina</taxon>
        <taxon>Agaricomycetes</taxon>
        <taxon>Cantharellales</taxon>
        <taxon>Ceratobasidiaceae</taxon>
        <taxon>Rhizoctonia</taxon>
        <taxon>Rhizoctonia solani AG-1</taxon>
    </lineage>
</organism>
<evidence type="ECO:0000313" key="3">
    <source>
        <dbReference type="Proteomes" id="UP000012065"/>
    </source>
</evidence>
<dbReference type="Pfam" id="PF01636">
    <property type="entry name" value="APH"/>
    <property type="match status" value="1"/>
</dbReference>
<dbReference type="SUPFAM" id="SSF56112">
    <property type="entry name" value="Protein kinase-like (PK-like)"/>
    <property type="match status" value="1"/>
</dbReference>
<dbReference type="PANTHER" id="PTHR47829:SF1">
    <property type="entry name" value="HAD FAMILY PHOSPHATASE"/>
    <property type="match status" value="1"/>
</dbReference>